<feature type="domain" description="Tail specific protease" evidence="2">
    <location>
        <begin position="194"/>
        <end position="417"/>
    </location>
</feature>
<feature type="chain" id="PRO_5045410863" evidence="1">
    <location>
        <begin position="22"/>
        <end position="487"/>
    </location>
</feature>
<dbReference type="SUPFAM" id="SSF52096">
    <property type="entry name" value="ClpP/crotonase"/>
    <property type="match status" value="1"/>
</dbReference>
<gene>
    <name evidence="3" type="ORF">RM545_16370</name>
</gene>
<dbReference type="Gene3D" id="3.30.750.170">
    <property type="match status" value="1"/>
</dbReference>
<comment type="caution">
    <text evidence="3">The sequence shown here is derived from an EMBL/GenBank/DDBJ whole genome shotgun (WGS) entry which is preliminary data.</text>
</comment>
<organism evidence="3 4">
    <name type="scientific">Autumnicola lenta</name>
    <dbReference type="NCBI Taxonomy" id="3075593"/>
    <lineage>
        <taxon>Bacteria</taxon>
        <taxon>Pseudomonadati</taxon>
        <taxon>Bacteroidota</taxon>
        <taxon>Flavobacteriia</taxon>
        <taxon>Flavobacteriales</taxon>
        <taxon>Flavobacteriaceae</taxon>
        <taxon>Autumnicola</taxon>
    </lineage>
</organism>
<dbReference type="PROSITE" id="PS51257">
    <property type="entry name" value="PROKAR_LIPOPROTEIN"/>
    <property type="match status" value="1"/>
</dbReference>
<dbReference type="CDD" id="cd07561">
    <property type="entry name" value="Peptidase_S41_CPP_like"/>
    <property type="match status" value="1"/>
</dbReference>
<keyword evidence="4" id="KW-1185">Reference proteome</keyword>
<feature type="signal peptide" evidence="1">
    <location>
        <begin position="1"/>
        <end position="21"/>
    </location>
</feature>
<reference evidence="3 4" key="1">
    <citation type="submission" date="2023-09" db="EMBL/GenBank/DDBJ databases">
        <authorList>
            <person name="Rey-Velasco X."/>
        </authorList>
    </citation>
    <scope>NUCLEOTIDE SEQUENCE [LARGE SCALE GENOMIC DNA]</scope>
    <source>
        <strain evidence="3 4">F260</strain>
    </source>
</reference>
<evidence type="ECO:0000313" key="4">
    <source>
        <dbReference type="Proteomes" id="UP001245285"/>
    </source>
</evidence>
<dbReference type="Gene3D" id="2.30.42.10">
    <property type="match status" value="1"/>
</dbReference>
<evidence type="ECO:0000259" key="2">
    <source>
        <dbReference type="SMART" id="SM00245"/>
    </source>
</evidence>
<dbReference type="SUPFAM" id="SSF50156">
    <property type="entry name" value="PDZ domain-like"/>
    <property type="match status" value="1"/>
</dbReference>
<protein>
    <submittedName>
        <fullName evidence="3">S41 family peptidase</fullName>
    </submittedName>
</protein>
<evidence type="ECO:0000313" key="3">
    <source>
        <dbReference type="EMBL" id="MDT0648269.1"/>
    </source>
</evidence>
<dbReference type="SMART" id="SM00245">
    <property type="entry name" value="TSPc"/>
    <property type="match status" value="1"/>
</dbReference>
<name>A0ABU3CPI3_9FLAO</name>
<dbReference type="PANTHER" id="PTHR32060">
    <property type="entry name" value="TAIL-SPECIFIC PROTEASE"/>
    <property type="match status" value="1"/>
</dbReference>
<keyword evidence="1" id="KW-0732">Signal</keyword>
<dbReference type="Pfam" id="PF03572">
    <property type="entry name" value="Peptidase_S41"/>
    <property type="match status" value="1"/>
</dbReference>
<dbReference type="InterPro" id="IPR041613">
    <property type="entry name" value="Pept_S41_N"/>
</dbReference>
<evidence type="ECO:0000256" key="1">
    <source>
        <dbReference type="SAM" id="SignalP"/>
    </source>
</evidence>
<dbReference type="InterPro" id="IPR036034">
    <property type="entry name" value="PDZ_sf"/>
</dbReference>
<dbReference type="PANTHER" id="PTHR32060:SF30">
    <property type="entry name" value="CARBOXY-TERMINAL PROCESSING PROTEASE CTPA"/>
    <property type="match status" value="1"/>
</dbReference>
<dbReference type="InterPro" id="IPR005151">
    <property type="entry name" value="Tail-specific_protease"/>
</dbReference>
<dbReference type="InterPro" id="IPR029045">
    <property type="entry name" value="ClpP/crotonase-like_dom_sf"/>
</dbReference>
<sequence length="487" mass="54734">MKINKLFLLLIFSGTLLTSCAKDDNDVIDDSVTVDPENLDVERFVYRGLNEYYLYKSDVPELANDHFAHRTERDEFLASFATPQDLFYDGLLAPQDRFSYITDDYIALENSFSGIATTTGVDYRLYRFSNSDDLFGVVRYIIPNSNADGQGIKRGDLFTRVNGETITIDNYSTLLASDQVTYHLASIEDNTISETSETVTLTNEVLTENPILITKTLDVQGMKVGYIMYNSFVADFDDELNAAFSQLEAEGATKLILDLRYNGGGRVSSATRMASMITGQFTGEIFAKEQWNQEYQNLIETAYPDRLYNRFTETVDDGERINSLNLTDLYVITSSSSASASELIINGLDPYIDVQKVGDTTTGKSQASVTLYDSPDFDRENANPDHTYAIQPLVLESVNSKDVSVPYNGIIPDVAIEENLWNLGVLGEPSDPLLSATLDLITGTRRFYPERNHNFREFSESGHNELDYQRMYIDEVPPSLAKQLFID</sequence>
<dbReference type="Pfam" id="PF18294">
    <property type="entry name" value="Pept_S41_N"/>
    <property type="match status" value="1"/>
</dbReference>
<dbReference type="Gene3D" id="3.90.226.10">
    <property type="entry name" value="2-enoyl-CoA Hydratase, Chain A, domain 1"/>
    <property type="match status" value="1"/>
</dbReference>
<dbReference type="RefSeq" id="WP_311496363.1">
    <property type="nucleotide sequence ID" value="NZ_JAVRHO010000035.1"/>
</dbReference>
<dbReference type="Proteomes" id="UP001245285">
    <property type="component" value="Unassembled WGS sequence"/>
</dbReference>
<proteinExistence type="predicted"/>
<dbReference type="EMBL" id="JAVRHO010000035">
    <property type="protein sequence ID" value="MDT0648269.1"/>
    <property type="molecule type" value="Genomic_DNA"/>
</dbReference>
<accession>A0ABU3CPI3</accession>